<feature type="compositionally biased region" description="Low complexity" evidence="6">
    <location>
        <begin position="217"/>
        <end position="230"/>
    </location>
</feature>
<reference evidence="8" key="2">
    <citation type="submission" date="2023-06" db="EMBL/GenBank/DDBJ databases">
        <authorList>
            <person name="Ma L."/>
            <person name="Liu K.-W."/>
            <person name="Li Z."/>
            <person name="Hsiao Y.-Y."/>
            <person name="Qi Y."/>
            <person name="Fu T."/>
            <person name="Tang G."/>
            <person name="Zhang D."/>
            <person name="Sun W.-H."/>
            <person name="Liu D.-K."/>
            <person name="Li Y."/>
            <person name="Chen G.-Z."/>
            <person name="Liu X.-D."/>
            <person name="Liao X.-Y."/>
            <person name="Jiang Y.-T."/>
            <person name="Yu X."/>
            <person name="Hao Y."/>
            <person name="Huang J."/>
            <person name="Zhao X.-W."/>
            <person name="Ke S."/>
            <person name="Chen Y.-Y."/>
            <person name="Wu W.-L."/>
            <person name="Hsu J.-L."/>
            <person name="Lin Y.-F."/>
            <person name="Huang M.-D."/>
            <person name="Li C.-Y."/>
            <person name="Huang L."/>
            <person name="Wang Z.-W."/>
            <person name="Zhao X."/>
            <person name="Zhong W.-Y."/>
            <person name="Peng D.-H."/>
            <person name="Ahmad S."/>
            <person name="Lan S."/>
            <person name="Zhang J.-S."/>
            <person name="Tsai W.-C."/>
            <person name="Van De Peer Y."/>
            <person name="Liu Z.-J."/>
        </authorList>
    </citation>
    <scope>NUCLEOTIDE SEQUENCE</scope>
    <source>
        <strain evidence="8">CP</strain>
        <tissue evidence="8">Leaves</tissue>
    </source>
</reference>
<evidence type="ECO:0000256" key="1">
    <source>
        <dbReference type="ARBA" id="ARBA00004123"/>
    </source>
</evidence>
<sequence length="296" mass="31858">MRFHTEPPKTQNDVHNRRLHPPRLHPPPPPRGTGDDGTAYLRRRPDILPELQLRLPLPLPDGELGGSPTQGRRLRGHARLRLPPRRLHRRLVPRWQDRRAAPDQTGADHSAFSDGGEDGVVSPVISAAAAPVATKGKHYRGVRQRPWGKFAAEIRDPAKNGARVWLGTFETAEDAAVAYDRAAYRMRGSRALLNFPLRIGSDEPAPVPVTKRGSADPSSPSGSSSSTGGSPKRRKRATEPAQSAAAPDTASSSSSSSSATVSKPAQVQAGFDFGERSNIFVGGVGSITRVEQLLVS</sequence>
<dbReference type="InterPro" id="IPR001471">
    <property type="entry name" value="AP2/ERF_dom"/>
</dbReference>
<evidence type="ECO:0000259" key="7">
    <source>
        <dbReference type="PROSITE" id="PS51032"/>
    </source>
</evidence>
<evidence type="ECO:0000256" key="2">
    <source>
        <dbReference type="ARBA" id="ARBA00023015"/>
    </source>
</evidence>
<gene>
    <name evidence="8" type="primary">ERF1A</name>
    <name evidence="8" type="ORF">QJS10_CPA10g00977</name>
</gene>
<dbReference type="Gene3D" id="3.30.730.10">
    <property type="entry name" value="AP2/ERF domain"/>
    <property type="match status" value="1"/>
</dbReference>
<proteinExistence type="predicted"/>
<dbReference type="InterPro" id="IPR016177">
    <property type="entry name" value="DNA-bd_dom_sf"/>
</dbReference>
<dbReference type="FunFam" id="3.30.730.10:FF:000001">
    <property type="entry name" value="Ethylene-responsive transcription factor 2"/>
    <property type="match status" value="1"/>
</dbReference>
<evidence type="ECO:0000313" key="9">
    <source>
        <dbReference type="Proteomes" id="UP001180020"/>
    </source>
</evidence>
<accession>A0AAV9E0S3</accession>
<keyword evidence="2" id="KW-0805">Transcription regulation</keyword>
<feature type="region of interest" description="Disordered" evidence="6">
    <location>
        <begin position="198"/>
        <end position="264"/>
    </location>
</feature>
<evidence type="ECO:0000256" key="5">
    <source>
        <dbReference type="ARBA" id="ARBA00023242"/>
    </source>
</evidence>
<dbReference type="Pfam" id="PF00847">
    <property type="entry name" value="AP2"/>
    <property type="match status" value="1"/>
</dbReference>
<keyword evidence="9" id="KW-1185">Reference proteome</keyword>
<evidence type="ECO:0000256" key="4">
    <source>
        <dbReference type="ARBA" id="ARBA00023163"/>
    </source>
</evidence>
<dbReference type="PROSITE" id="PS51032">
    <property type="entry name" value="AP2_ERF"/>
    <property type="match status" value="1"/>
</dbReference>
<dbReference type="InterPro" id="IPR036955">
    <property type="entry name" value="AP2/ERF_dom_sf"/>
</dbReference>
<evidence type="ECO:0000256" key="6">
    <source>
        <dbReference type="SAM" id="MobiDB-lite"/>
    </source>
</evidence>
<dbReference type="PRINTS" id="PR00367">
    <property type="entry name" value="ETHRSPELEMNT"/>
</dbReference>
<reference evidence="8" key="1">
    <citation type="journal article" date="2023" name="Nat. Commun.">
        <title>Diploid and tetraploid genomes of Acorus and the evolution of monocots.</title>
        <authorList>
            <person name="Ma L."/>
            <person name="Liu K.W."/>
            <person name="Li Z."/>
            <person name="Hsiao Y.Y."/>
            <person name="Qi Y."/>
            <person name="Fu T."/>
            <person name="Tang G.D."/>
            <person name="Zhang D."/>
            <person name="Sun W.H."/>
            <person name="Liu D.K."/>
            <person name="Li Y."/>
            <person name="Chen G.Z."/>
            <person name="Liu X.D."/>
            <person name="Liao X.Y."/>
            <person name="Jiang Y.T."/>
            <person name="Yu X."/>
            <person name="Hao Y."/>
            <person name="Huang J."/>
            <person name="Zhao X.W."/>
            <person name="Ke S."/>
            <person name="Chen Y.Y."/>
            <person name="Wu W.L."/>
            <person name="Hsu J.L."/>
            <person name="Lin Y.F."/>
            <person name="Huang M.D."/>
            <person name="Li C.Y."/>
            <person name="Huang L."/>
            <person name="Wang Z.W."/>
            <person name="Zhao X."/>
            <person name="Zhong W.Y."/>
            <person name="Peng D.H."/>
            <person name="Ahmad S."/>
            <person name="Lan S."/>
            <person name="Zhang J.S."/>
            <person name="Tsai W.C."/>
            <person name="Van de Peer Y."/>
            <person name="Liu Z.J."/>
        </authorList>
    </citation>
    <scope>NUCLEOTIDE SEQUENCE</scope>
    <source>
        <strain evidence="8">CP</strain>
    </source>
</reference>
<dbReference type="GO" id="GO:0005634">
    <property type="term" value="C:nucleus"/>
    <property type="evidence" value="ECO:0007669"/>
    <property type="project" value="UniProtKB-SubCell"/>
</dbReference>
<dbReference type="GO" id="GO:0009873">
    <property type="term" value="P:ethylene-activated signaling pathway"/>
    <property type="evidence" value="ECO:0007669"/>
    <property type="project" value="InterPro"/>
</dbReference>
<dbReference type="EMBL" id="JAUJYO010000010">
    <property type="protein sequence ID" value="KAK1306393.1"/>
    <property type="molecule type" value="Genomic_DNA"/>
</dbReference>
<feature type="compositionally biased region" description="Basic and acidic residues" evidence="6">
    <location>
        <begin position="1"/>
        <end position="16"/>
    </location>
</feature>
<dbReference type="InterPro" id="IPR044808">
    <property type="entry name" value="ERF_plant"/>
</dbReference>
<keyword evidence="3" id="KW-0238">DNA-binding</keyword>
<keyword evidence="4" id="KW-0804">Transcription</keyword>
<evidence type="ECO:0000256" key="3">
    <source>
        <dbReference type="ARBA" id="ARBA00023125"/>
    </source>
</evidence>
<dbReference type="SUPFAM" id="SSF54171">
    <property type="entry name" value="DNA-binding domain"/>
    <property type="match status" value="1"/>
</dbReference>
<feature type="region of interest" description="Disordered" evidence="6">
    <location>
        <begin position="1"/>
        <end position="47"/>
    </location>
</feature>
<dbReference type="GO" id="GO:0003700">
    <property type="term" value="F:DNA-binding transcription factor activity"/>
    <property type="evidence" value="ECO:0007669"/>
    <property type="project" value="InterPro"/>
</dbReference>
<protein>
    <submittedName>
        <fullName evidence="8">Ethylene-responsive transcription factor 1A</fullName>
    </submittedName>
</protein>
<comment type="subcellular location">
    <subcellularLocation>
        <location evidence="1">Nucleus</location>
    </subcellularLocation>
</comment>
<dbReference type="GO" id="GO:0003677">
    <property type="term" value="F:DNA binding"/>
    <property type="evidence" value="ECO:0007669"/>
    <property type="project" value="UniProtKB-KW"/>
</dbReference>
<organism evidence="8 9">
    <name type="scientific">Acorus calamus</name>
    <name type="common">Sweet flag</name>
    <dbReference type="NCBI Taxonomy" id="4465"/>
    <lineage>
        <taxon>Eukaryota</taxon>
        <taxon>Viridiplantae</taxon>
        <taxon>Streptophyta</taxon>
        <taxon>Embryophyta</taxon>
        <taxon>Tracheophyta</taxon>
        <taxon>Spermatophyta</taxon>
        <taxon>Magnoliopsida</taxon>
        <taxon>Liliopsida</taxon>
        <taxon>Acoraceae</taxon>
        <taxon>Acorus</taxon>
    </lineage>
</organism>
<dbReference type="SMART" id="SM00380">
    <property type="entry name" value="AP2"/>
    <property type="match status" value="1"/>
</dbReference>
<dbReference type="AlphaFoldDB" id="A0AAV9E0S3"/>
<feature type="domain" description="AP2/ERF" evidence="7">
    <location>
        <begin position="138"/>
        <end position="196"/>
    </location>
</feature>
<dbReference type="PANTHER" id="PTHR31190:SF389">
    <property type="entry name" value="ETHYLENE-RESPONSIVE TRANSCRIPTION FACTOR 1A"/>
    <property type="match status" value="1"/>
</dbReference>
<feature type="compositionally biased region" description="Low complexity" evidence="6">
    <location>
        <begin position="240"/>
        <end position="264"/>
    </location>
</feature>
<dbReference type="Proteomes" id="UP001180020">
    <property type="component" value="Unassembled WGS sequence"/>
</dbReference>
<dbReference type="CDD" id="cd00018">
    <property type="entry name" value="AP2"/>
    <property type="match status" value="1"/>
</dbReference>
<name>A0AAV9E0S3_ACOCL</name>
<keyword evidence="5" id="KW-0539">Nucleus</keyword>
<comment type="caution">
    <text evidence="8">The sequence shown here is derived from an EMBL/GenBank/DDBJ whole genome shotgun (WGS) entry which is preliminary data.</text>
</comment>
<evidence type="ECO:0000313" key="8">
    <source>
        <dbReference type="EMBL" id="KAK1306393.1"/>
    </source>
</evidence>
<dbReference type="PANTHER" id="PTHR31190">
    <property type="entry name" value="DNA-BINDING DOMAIN"/>
    <property type="match status" value="1"/>
</dbReference>